<feature type="non-terminal residue" evidence="10">
    <location>
        <position position="1"/>
    </location>
</feature>
<dbReference type="Pfam" id="PF00067">
    <property type="entry name" value="p450"/>
    <property type="match status" value="1"/>
</dbReference>
<dbReference type="GO" id="GO:0005506">
    <property type="term" value="F:iron ion binding"/>
    <property type="evidence" value="ECO:0007669"/>
    <property type="project" value="InterPro"/>
</dbReference>
<dbReference type="AlphaFoldDB" id="A0A8X6K6R2"/>
<evidence type="ECO:0000256" key="8">
    <source>
        <dbReference type="ARBA" id="ARBA00023136"/>
    </source>
</evidence>
<comment type="subcellular location">
    <subcellularLocation>
        <location evidence="2">Endoplasmic reticulum membrane</location>
    </subcellularLocation>
</comment>
<keyword evidence="7" id="KW-0560">Oxidoreductase</keyword>
<evidence type="ECO:0000256" key="7">
    <source>
        <dbReference type="ARBA" id="ARBA00023033"/>
    </source>
</evidence>
<evidence type="ECO:0000313" key="11">
    <source>
        <dbReference type="Proteomes" id="UP000887116"/>
    </source>
</evidence>
<dbReference type="Gene3D" id="1.10.630.10">
    <property type="entry name" value="Cytochrome P450"/>
    <property type="match status" value="1"/>
</dbReference>
<keyword evidence="6 9" id="KW-0408">Iron</keyword>
<evidence type="ECO:0000256" key="1">
    <source>
        <dbReference type="ARBA" id="ARBA00001971"/>
    </source>
</evidence>
<proteinExistence type="inferred from homology"/>
<dbReference type="Proteomes" id="UP000887116">
    <property type="component" value="Unassembled WGS sequence"/>
</dbReference>
<dbReference type="SUPFAM" id="SSF48264">
    <property type="entry name" value="Cytochrome P450"/>
    <property type="match status" value="1"/>
</dbReference>
<protein>
    <submittedName>
        <fullName evidence="10">Cytochrome P450 4V2</fullName>
    </submittedName>
</protein>
<keyword evidence="8" id="KW-0472">Membrane</keyword>
<dbReference type="InterPro" id="IPR002401">
    <property type="entry name" value="Cyt_P450_E_grp-I"/>
</dbReference>
<dbReference type="GO" id="GO:0005789">
    <property type="term" value="C:endoplasmic reticulum membrane"/>
    <property type="evidence" value="ECO:0007669"/>
    <property type="project" value="UniProtKB-SubCell"/>
</dbReference>
<accession>A0A8X6K6R2</accession>
<dbReference type="GO" id="GO:0020037">
    <property type="term" value="F:heme binding"/>
    <property type="evidence" value="ECO:0007669"/>
    <property type="project" value="InterPro"/>
</dbReference>
<dbReference type="EMBL" id="BMAO01000069">
    <property type="protein sequence ID" value="GFQ64204.1"/>
    <property type="molecule type" value="Genomic_DNA"/>
</dbReference>
<dbReference type="GO" id="GO:0004497">
    <property type="term" value="F:monooxygenase activity"/>
    <property type="evidence" value="ECO:0007669"/>
    <property type="project" value="UniProtKB-KW"/>
</dbReference>
<dbReference type="PRINTS" id="PR00463">
    <property type="entry name" value="EP450I"/>
</dbReference>
<dbReference type="OrthoDB" id="2023at2759"/>
<sequence>MIIWFWPSELTGVISMALRLESLETPGHIKSHRVPFSEGYETVAMSMTWALYLIGLYPEVQERIHEELDKVFGEDIDRDATEEDLNQLNYLHCVLMESNRIYPIIPMFGREALEDTVICGSTIPKGASCFVSSYFLHRDENVFPDPEKFDPDRFSPQNSTQIPEGAYVPFSAGPRNCI</sequence>
<dbReference type="PANTHER" id="PTHR24291:SF189">
    <property type="entry name" value="CYTOCHROME P450 4C3-RELATED"/>
    <property type="match status" value="1"/>
</dbReference>
<keyword evidence="5" id="KW-0256">Endoplasmic reticulum</keyword>
<comment type="similarity">
    <text evidence="3">Belongs to the cytochrome P450 family.</text>
</comment>
<feature type="binding site" description="axial binding residue" evidence="9">
    <location>
        <position position="177"/>
    </location>
    <ligand>
        <name>heme</name>
        <dbReference type="ChEBI" id="CHEBI:30413"/>
    </ligand>
    <ligandPart>
        <name>Fe</name>
        <dbReference type="ChEBI" id="CHEBI:18248"/>
    </ligandPart>
</feature>
<keyword evidence="4 9" id="KW-0349">Heme</keyword>
<comment type="cofactor">
    <cofactor evidence="1 9">
        <name>heme</name>
        <dbReference type="ChEBI" id="CHEBI:30413"/>
    </cofactor>
</comment>
<dbReference type="PANTHER" id="PTHR24291">
    <property type="entry name" value="CYTOCHROME P450 FAMILY 4"/>
    <property type="match status" value="1"/>
</dbReference>
<dbReference type="GO" id="GO:0016705">
    <property type="term" value="F:oxidoreductase activity, acting on paired donors, with incorporation or reduction of molecular oxygen"/>
    <property type="evidence" value="ECO:0007669"/>
    <property type="project" value="InterPro"/>
</dbReference>
<dbReference type="InterPro" id="IPR001128">
    <property type="entry name" value="Cyt_P450"/>
</dbReference>
<evidence type="ECO:0000256" key="2">
    <source>
        <dbReference type="ARBA" id="ARBA00004586"/>
    </source>
</evidence>
<evidence type="ECO:0000256" key="4">
    <source>
        <dbReference type="ARBA" id="ARBA00022617"/>
    </source>
</evidence>
<comment type="caution">
    <text evidence="10">The sequence shown here is derived from an EMBL/GenBank/DDBJ whole genome shotgun (WGS) entry which is preliminary data.</text>
</comment>
<evidence type="ECO:0000256" key="5">
    <source>
        <dbReference type="ARBA" id="ARBA00022824"/>
    </source>
</evidence>
<organism evidence="10 11">
    <name type="scientific">Trichonephila clavata</name>
    <name type="common">Joro spider</name>
    <name type="synonym">Nephila clavata</name>
    <dbReference type="NCBI Taxonomy" id="2740835"/>
    <lineage>
        <taxon>Eukaryota</taxon>
        <taxon>Metazoa</taxon>
        <taxon>Ecdysozoa</taxon>
        <taxon>Arthropoda</taxon>
        <taxon>Chelicerata</taxon>
        <taxon>Arachnida</taxon>
        <taxon>Araneae</taxon>
        <taxon>Araneomorphae</taxon>
        <taxon>Entelegynae</taxon>
        <taxon>Araneoidea</taxon>
        <taxon>Nephilidae</taxon>
        <taxon>Trichonephila</taxon>
    </lineage>
</organism>
<reference evidence="10" key="1">
    <citation type="submission" date="2020-07" db="EMBL/GenBank/DDBJ databases">
        <title>Multicomponent nature underlies the extraordinary mechanical properties of spider dragline silk.</title>
        <authorList>
            <person name="Kono N."/>
            <person name="Nakamura H."/>
            <person name="Mori M."/>
            <person name="Yoshida Y."/>
            <person name="Ohtoshi R."/>
            <person name="Malay A.D."/>
            <person name="Moran D.A.P."/>
            <person name="Tomita M."/>
            <person name="Numata K."/>
            <person name="Arakawa K."/>
        </authorList>
    </citation>
    <scope>NUCLEOTIDE SEQUENCE</scope>
</reference>
<evidence type="ECO:0000256" key="6">
    <source>
        <dbReference type="ARBA" id="ARBA00023004"/>
    </source>
</evidence>
<dbReference type="InterPro" id="IPR036396">
    <property type="entry name" value="Cyt_P450_sf"/>
</dbReference>
<gene>
    <name evidence="10" type="primary">CYP4V2</name>
    <name evidence="10" type="ORF">TNCT_21371</name>
</gene>
<evidence type="ECO:0000256" key="9">
    <source>
        <dbReference type="PIRSR" id="PIRSR602401-1"/>
    </source>
</evidence>
<keyword evidence="7" id="KW-0503">Monooxygenase</keyword>
<evidence type="ECO:0000256" key="3">
    <source>
        <dbReference type="ARBA" id="ARBA00010617"/>
    </source>
</evidence>
<keyword evidence="11" id="KW-1185">Reference proteome</keyword>
<evidence type="ECO:0000313" key="10">
    <source>
        <dbReference type="EMBL" id="GFQ64204.1"/>
    </source>
</evidence>
<dbReference type="InterPro" id="IPR050196">
    <property type="entry name" value="Cytochrome_P450_Monoox"/>
</dbReference>
<name>A0A8X6K6R2_TRICU</name>
<dbReference type="PRINTS" id="PR00385">
    <property type="entry name" value="P450"/>
</dbReference>
<keyword evidence="9" id="KW-0479">Metal-binding</keyword>